<organism evidence="1 2">
    <name type="scientific">Neophaeococcomyces mojaviensis</name>
    <dbReference type="NCBI Taxonomy" id="3383035"/>
    <lineage>
        <taxon>Eukaryota</taxon>
        <taxon>Fungi</taxon>
        <taxon>Dikarya</taxon>
        <taxon>Ascomycota</taxon>
        <taxon>Pezizomycotina</taxon>
        <taxon>Eurotiomycetes</taxon>
        <taxon>Chaetothyriomycetidae</taxon>
        <taxon>Chaetothyriales</taxon>
        <taxon>Chaetothyriales incertae sedis</taxon>
        <taxon>Neophaeococcomyces</taxon>
    </lineage>
</organism>
<accession>A0ACC3A4Z3</accession>
<comment type="caution">
    <text evidence="1">The sequence shown here is derived from an EMBL/GenBank/DDBJ whole genome shotgun (WGS) entry which is preliminary data.</text>
</comment>
<protein>
    <submittedName>
        <fullName evidence="1">Uncharacterized protein</fullName>
    </submittedName>
</protein>
<evidence type="ECO:0000313" key="2">
    <source>
        <dbReference type="Proteomes" id="UP001172386"/>
    </source>
</evidence>
<dbReference type="EMBL" id="JAPDRQ010000098">
    <property type="protein sequence ID" value="KAJ9655354.1"/>
    <property type="molecule type" value="Genomic_DNA"/>
</dbReference>
<name>A0ACC3A4Z3_9EURO</name>
<feature type="non-terminal residue" evidence="1">
    <location>
        <position position="1"/>
    </location>
</feature>
<keyword evidence="2" id="KW-1185">Reference proteome</keyword>
<gene>
    <name evidence="1" type="ORF">H2198_005728</name>
</gene>
<sequence length="162" mass="17013">TSTPESPFSFGDPEAVVTTSQTVLVTSVIIPVTFNGVASTITTLSTETREMIIASGTTLTSYAAPPPSSAGSPASDYSTPTSTFSSTSSTSSSTSSSSSSESGLSLSKDTILKIGVAVAAILGTLVVGCIIFFVAKRRRDRLRREEEYIHDRPTVIFTMRET</sequence>
<reference evidence="1" key="1">
    <citation type="submission" date="2022-10" db="EMBL/GenBank/DDBJ databases">
        <title>Culturing micro-colonial fungi from biological soil crusts in the Mojave desert and describing Neophaeococcomyces mojavensis, and introducing the new genera and species Taxawa tesnikishii.</title>
        <authorList>
            <person name="Kurbessoian T."/>
            <person name="Stajich J.E."/>
        </authorList>
    </citation>
    <scope>NUCLEOTIDE SEQUENCE</scope>
    <source>
        <strain evidence="1">JES_112</strain>
    </source>
</reference>
<proteinExistence type="predicted"/>
<evidence type="ECO:0000313" key="1">
    <source>
        <dbReference type="EMBL" id="KAJ9655354.1"/>
    </source>
</evidence>
<dbReference type="Proteomes" id="UP001172386">
    <property type="component" value="Unassembled WGS sequence"/>
</dbReference>